<feature type="region of interest" description="Disordered" evidence="1">
    <location>
        <begin position="62"/>
        <end position="85"/>
    </location>
</feature>
<dbReference type="InterPro" id="IPR044925">
    <property type="entry name" value="His-Me_finger_sf"/>
</dbReference>
<evidence type="ECO:0000259" key="2">
    <source>
        <dbReference type="Pfam" id="PF13392"/>
    </source>
</evidence>
<evidence type="ECO:0000313" key="4">
    <source>
        <dbReference type="Proteomes" id="UP001058734"/>
    </source>
</evidence>
<dbReference type="InterPro" id="IPR044930">
    <property type="entry name" value="Homing_endonuclease_His-Me"/>
</dbReference>
<protein>
    <submittedName>
        <fullName evidence="3">Endonuclease</fullName>
    </submittedName>
</protein>
<feature type="compositionally biased region" description="Basic and acidic residues" evidence="1">
    <location>
        <begin position="74"/>
        <end position="85"/>
    </location>
</feature>
<evidence type="ECO:0000313" key="3">
    <source>
        <dbReference type="EMBL" id="UWI83487.1"/>
    </source>
</evidence>
<dbReference type="Gene3D" id="3.90.75.10">
    <property type="entry name" value="Homing Intron 3 (I-ppo) Encoded Endonuclease, Chain A"/>
    <property type="match status" value="1"/>
</dbReference>
<organism evidence="3 4">
    <name type="scientific">Ralstonia phage BHDT_So9</name>
    <dbReference type="NCBI Taxonomy" id="2972464"/>
    <lineage>
        <taxon>Viruses</taxon>
        <taxon>Duplodnaviria</taxon>
        <taxon>Heunggongvirae</taxon>
        <taxon>Uroviricota</taxon>
        <taxon>Caudoviricetes</taxon>
        <taxon>Autographivirales</taxon>
        <taxon>Autonotataviridae</taxon>
        <taxon>Okabevirinae</taxon>
        <taxon>Higashivirus</taxon>
        <taxon>Higashivirus BHDTSo9</taxon>
    </lineage>
</organism>
<dbReference type="InterPro" id="IPR003615">
    <property type="entry name" value="HNH_nuc"/>
</dbReference>
<name>A0A9E7QYL6_9CAUD</name>
<evidence type="ECO:0000256" key="1">
    <source>
        <dbReference type="SAM" id="MobiDB-lite"/>
    </source>
</evidence>
<keyword evidence="3" id="KW-0255">Endonuclease</keyword>
<keyword evidence="3" id="KW-0540">Nuclease</keyword>
<dbReference type="SUPFAM" id="SSF54060">
    <property type="entry name" value="His-Me finger endonucleases"/>
    <property type="match status" value="1"/>
</dbReference>
<feature type="domain" description="HNH nuclease" evidence="2">
    <location>
        <begin position="27"/>
        <end position="74"/>
    </location>
</feature>
<accession>A0A9E7QYL6</accession>
<dbReference type="Proteomes" id="UP001058734">
    <property type="component" value="Segment"/>
</dbReference>
<dbReference type="Pfam" id="PF13392">
    <property type="entry name" value="HNH_3"/>
    <property type="match status" value="1"/>
</dbReference>
<keyword evidence="4" id="KW-1185">Reference proteome</keyword>
<dbReference type="GO" id="GO:0004519">
    <property type="term" value="F:endonuclease activity"/>
    <property type="evidence" value="ECO:0007669"/>
    <property type="project" value="UniProtKB-KW"/>
</dbReference>
<dbReference type="EMBL" id="OP087422">
    <property type="protein sequence ID" value="UWI83487.1"/>
    <property type="molecule type" value="Genomic_DNA"/>
</dbReference>
<sequence length="130" mass="14584">MKPCKEFSGGKNKDGYGQRKHKGKVVGAHRVAYCEHNNVPIESIAGVVIRHKCDNPRCIEPTHLEPGTHAQNMQDRRERRPKEAGHKITRAIAEAVRARLADGFTQKQVAAEFGISQPHVCGISRRRSWP</sequence>
<proteinExistence type="predicted"/>
<feature type="region of interest" description="Disordered" evidence="1">
    <location>
        <begin position="1"/>
        <end position="21"/>
    </location>
</feature>
<reference evidence="3" key="1">
    <citation type="submission" date="2022-07" db="EMBL/GenBank/DDBJ databases">
        <title>Biological characterization and genomic analysis of novel phages DLDT_So2 and BHDT_So9 against Pseudomonas solanacearum, an infectious agent in tomato in Vietnam.</title>
        <authorList>
            <person name="Pham Q.-A.N."/>
            <person name="To N.H."/>
            <person name="Vo N."/>
            <person name="Tu V.Q."/>
            <person name="Nguyen T.M."/>
            <person name="Nguyen H.D."/>
            <person name="Andrew M."/>
            <person name="Le T.-T.T."/>
            <person name="Vo P.T."/>
            <person name="Huynh O.N."/>
            <person name="Hoang H.A."/>
        </authorList>
    </citation>
    <scope>NUCLEOTIDE SEQUENCE</scope>
</reference>
<keyword evidence="3" id="KW-0378">Hydrolase</keyword>